<accession>A0ABR3P2G8</accession>
<dbReference type="InterPro" id="IPR051912">
    <property type="entry name" value="Alkylbase_DNA_Glycosylase/TA"/>
</dbReference>
<dbReference type="Gene3D" id="1.10.1670.40">
    <property type="match status" value="1"/>
</dbReference>
<dbReference type="InterPro" id="IPR003265">
    <property type="entry name" value="HhH-GPD_domain"/>
</dbReference>
<dbReference type="InterPro" id="IPR011257">
    <property type="entry name" value="DNA_glycosylase"/>
</dbReference>
<sequence length="386" mass="41421">MSLRRSARVQAIEPMSKVVNPNSLKRAFATTKAGTRSKSTKDTTKPDHVEKENSIPTVVPSTKRDTPAKRRRVASSPPNIAPVIASPTPLHSTGDVDDAIPSSNGVRPVDPHITNAPISSPQDGHVTTAYSNHENGVPINGPVPPPTGTTSTLLDQAIAHLLKTDTTGRLAPVIAAHHCAVFSPAGLAEIIDPFRSLASGIMAQQVSGAAASSIKNKFIGLFPATATHLGPPHFPFPELVAQTPLTTLRTAGLSQRKAEYIQGLASHFVSGELSAEMLARASDDEVMERLVAVRGLGKWSVEMFACFSLKRADVFSTGDLGVQRGMAAWQGRDVAKLKSRGSGGKWKYMSEKDMLELSAPFSPYRSLFMWYMWRVEDVDVGAIQNA</sequence>
<name>A0ABR3P2G8_9PEZI</name>
<feature type="domain" description="HhH-GPD" evidence="4">
    <location>
        <begin position="202"/>
        <end position="377"/>
    </location>
</feature>
<evidence type="ECO:0000256" key="3">
    <source>
        <dbReference type="SAM" id="MobiDB-lite"/>
    </source>
</evidence>
<comment type="caution">
    <text evidence="5">The sequence shown here is derived from an EMBL/GenBank/DDBJ whole genome shotgun (WGS) entry which is preliminary data.</text>
</comment>
<dbReference type="EMBL" id="JBFMKM010000016">
    <property type="protein sequence ID" value="KAL1296869.1"/>
    <property type="molecule type" value="Genomic_DNA"/>
</dbReference>
<proteinExistence type="predicted"/>
<dbReference type="Pfam" id="PF00730">
    <property type="entry name" value="HhH-GPD"/>
    <property type="match status" value="1"/>
</dbReference>
<evidence type="ECO:0000256" key="2">
    <source>
        <dbReference type="ARBA" id="ARBA00023204"/>
    </source>
</evidence>
<dbReference type="SMART" id="SM00478">
    <property type="entry name" value="ENDO3c"/>
    <property type="match status" value="1"/>
</dbReference>
<dbReference type="CDD" id="cd00056">
    <property type="entry name" value="ENDO3c"/>
    <property type="match status" value="1"/>
</dbReference>
<keyword evidence="6" id="KW-1185">Reference proteome</keyword>
<keyword evidence="2" id="KW-0234">DNA repair</keyword>
<dbReference type="PANTHER" id="PTHR43003:SF5">
    <property type="entry name" value="DNA-3-METHYLADENINE GLYCOSYLASE"/>
    <property type="match status" value="1"/>
</dbReference>
<evidence type="ECO:0000256" key="1">
    <source>
        <dbReference type="ARBA" id="ARBA00022763"/>
    </source>
</evidence>
<protein>
    <recommendedName>
        <fullName evidence="4">HhH-GPD domain-containing protein</fullName>
    </recommendedName>
</protein>
<dbReference type="Gene3D" id="1.10.340.30">
    <property type="entry name" value="Hypothetical protein, domain 2"/>
    <property type="match status" value="1"/>
</dbReference>
<feature type="compositionally biased region" description="Basic and acidic residues" evidence="3">
    <location>
        <begin position="39"/>
        <end position="53"/>
    </location>
</feature>
<dbReference type="SUPFAM" id="SSF48150">
    <property type="entry name" value="DNA-glycosylase"/>
    <property type="match status" value="1"/>
</dbReference>
<dbReference type="RefSeq" id="XP_069196551.1">
    <property type="nucleotide sequence ID" value="XM_069344136.1"/>
</dbReference>
<reference evidence="5 6" key="1">
    <citation type="submission" date="2024-07" db="EMBL/GenBank/DDBJ databases">
        <title>Draft sequence of the Neodothiora populina.</title>
        <authorList>
            <person name="Drown D.D."/>
            <person name="Schuette U.S."/>
            <person name="Buechlein A.B."/>
            <person name="Rusch D.R."/>
            <person name="Winton L.W."/>
            <person name="Adams G.A."/>
        </authorList>
    </citation>
    <scope>NUCLEOTIDE SEQUENCE [LARGE SCALE GENOMIC DNA]</scope>
    <source>
        <strain evidence="5 6">CPC 39397</strain>
    </source>
</reference>
<dbReference type="Proteomes" id="UP001562354">
    <property type="component" value="Unassembled WGS sequence"/>
</dbReference>
<evidence type="ECO:0000259" key="4">
    <source>
        <dbReference type="SMART" id="SM00478"/>
    </source>
</evidence>
<evidence type="ECO:0000313" key="6">
    <source>
        <dbReference type="Proteomes" id="UP001562354"/>
    </source>
</evidence>
<feature type="region of interest" description="Disordered" evidence="3">
    <location>
        <begin position="23"/>
        <end position="94"/>
    </location>
</feature>
<evidence type="ECO:0000313" key="5">
    <source>
        <dbReference type="EMBL" id="KAL1296869.1"/>
    </source>
</evidence>
<organism evidence="5 6">
    <name type="scientific">Neodothiora populina</name>
    <dbReference type="NCBI Taxonomy" id="2781224"/>
    <lineage>
        <taxon>Eukaryota</taxon>
        <taxon>Fungi</taxon>
        <taxon>Dikarya</taxon>
        <taxon>Ascomycota</taxon>
        <taxon>Pezizomycotina</taxon>
        <taxon>Dothideomycetes</taxon>
        <taxon>Dothideomycetidae</taxon>
        <taxon>Dothideales</taxon>
        <taxon>Dothioraceae</taxon>
        <taxon>Neodothiora</taxon>
    </lineage>
</organism>
<dbReference type="GeneID" id="95978186"/>
<dbReference type="PANTHER" id="PTHR43003">
    <property type="entry name" value="DNA-3-METHYLADENINE GLYCOSYLASE"/>
    <property type="match status" value="1"/>
</dbReference>
<keyword evidence="1" id="KW-0227">DNA damage</keyword>
<gene>
    <name evidence="5" type="ORF">AAFC00_004486</name>
</gene>